<dbReference type="InterPro" id="IPR000182">
    <property type="entry name" value="GNAT_dom"/>
</dbReference>
<reference evidence="2" key="2">
    <citation type="submission" date="2023-06" db="EMBL/GenBank/DDBJ databases">
        <authorList>
            <consortium name="Lawrence Berkeley National Laboratory"/>
            <person name="Haridas S."/>
            <person name="Hensen N."/>
            <person name="Bonometti L."/>
            <person name="Westerberg I."/>
            <person name="Brannstrom I.O."/>
            <person name="Guillou S."/>
            <person name="Cros-Aarteil S."/>
            <person name="Calhoun S."/>
            <person name="Kuo A."/>
            <person name="Mondo S."/>
            <person name="Pangilinan J."/>
            <person name="Riley R."/>
            <person name="Labutti K."/>
            <person name="Andreopoulos B."/>
            <person name="Lipzen A."/>
            <person name="Chen C."/>
            <person name="Yanf M."/>
            <person name="Daum C."/>
            <person name="Ng V."/>
            <person name="Clum A."/>
            <person name="Steindorff A."/>
            <person name="Ohm R."/>
            <person name="Martin F."/>
            <person name="Silar P."/>
            <person name="Natvig D."/>
            <person name="Lalanne C."/>
            <person name="Gautier V."/>
            <person name="Ament-Velasquez S.L."/>
            <person name="Kruys A."/>
            <person name="Hutchinson M.I."/>
            <person name="Powell A.J."/>
            <person name="Barry K."/>
            <person name="Miller A.N."/>
            <person name="Grigoriev I.V."/>
            <person name="Debuchy R."/>
            <person name="Gladieux P."/>
            <person name="Thoren M.H."/>
            <person name="Johannesson H."/>
        </authorList>
    </citation>
    <scope>NUCLEOTIDE SEQUENCE</scope>
    <source>
        <strain evidence="2">CBS 118394</strain>
    </source>
</reference>
<evidence type="ECO:0000259" key="1">
    <source>
        <dbReference type="PROSITE" id="PS51186"/>
    </source>
</evidence>
<dbReference type="Proteomes" id="UP001283341">
    <property type="component" value="Unassembled WGS sequence"/>
</dbReference>
<dbReference type="PROSITE" id="PS51186">
    <property type="entry name" value="GNAT"/>
    <property type="match status" value="1"/>
</dbReference>
<dbReference type="Pfam" id="PF13508">
    <property type="entry name" value="Acetyltransf_7"/>
    <property type="match status" value="1"/>
</dbReference>
<proteinExistence type="predicted"/>
<accession>A0AAE0HUV1</accession>
<organism evidence="2 3">
    <name type="scientific">Apodospora peruviana</name>
    <dbReference type="NCBI Taxonomy" id="516989"/>
    <lineage>
        <taxon>Eukaryota</taxon>
        <taxon>Fungi</taxon>
        <taxon>Dikarya</taxon>
        <taxon>Ascomycota</taxon>
        <taxon>Pezizomycotina</taxon>
        <taxon>Sordariomycetes</taxon>
        <taxon>Sordariomycetidae</taxon>
        <taxon>Sordariales</taxon>
        <taxon>Lasiosphaeriaceae</taxon>
        <taxon>Apodospora</taxon>
    </lineage>
</organism>
<protein>
    <recommendedName>
        <fullName evidence="1">N-acetyltransferase domain-containing protein</fullName>
    </recommendedName>
</protein>
<dbReference type="GO" id="GO:0016747">
    <property type="term" value="F:acyltransferase activity, transferring groups other than amino-acyl groups"/>
    <property type="evidence" value="ECO:0007669"/>
    <property type="project" value="InterPro"/>
</dbReference>
<dbReference type="EMBL" id="JAUEDM010000008">
    <property type="protein sequence ID" value="KAK3312974.1"/>
    <property type="molecule type" value="Genomic_DNA"/>
</dbReference>
<comment type="caution">
    <text evidence="2">The sequence shown here is derived from an EMBL/GenBank/DDBJ whole genome shotgun (WGS) entry which is preliminary data.</text>
</comment>
<dbReference type="AlphaFoldDB" id="A0AAE0HUV1"/>
<reference evidence="2" key="1">
    <citation type="journal article" date="2023" name="Mol. Phylogenet. Evol.">
        <title>Genome-scale phylogeny and comparative genomics of the fungal order Sordariales.</title>
        <authorList>
            <person name="Hensen N."/>
            <person name="Bonometti L."/>
            <person name="Westerberg I."/>
            <person name="Brannstrom I.O."/>
            <person name="Guillou S."/>
            <person name="Cros-Aarteil S."/>
            <person name="Calhoun S."/>
            <person name="Haridas S."/>
            <person name="Kuo A."/>
            <person name="Mondo S."/>
            <person name="Pangilinan J."/>
            <person name="Riley R."/>
            <person name="LaButti K."/>
            <person name="Andreopoulos B."/>
            <person name="Lipzen A."/>
            <person name="Chen C."/>
            <person name="Yan M."/>
            <person name="Daum C."/>
            <person name="Ng V."/>
            <person name="Clum A."/>
            <person name="Steindorff A."/>
            <person name="Ohm R.A."/>
            <person name="Martin F."/>
            <person name="Silar P."/>
            <person name="Natvig D.O."/>
            <person name="Lalanne C."/>
            <person name="Gautier V."/>
            <person name="Ament-Velasquez S.L."/>
            <person name="Kruys A."/>
            <person name="Hutchinson M.I."/>
            <person name="Powell A.J."/>
            <person name="Barry K."/>
            <person name="Miller A.N."/>
            <person name="Grigoriev I.V."/>
            <person name="Debuchy R."/>
            <person name="Gladieux P."/>
            <person name="Hiltunen Thoren M."/>
            <person name="Johannesson H."/>
        </authorList>
    </citation>
    <scope>NUCLEOTIDE SEQUENCE</scope>
    <source>
        <strain evidence="2">CBS 118394</strain>
    </source>
</reference>
<dbReference type="SUPFAM" id="SSF55729">
    <property type="entry name" value="Acyl-CoA N-acyltransferases (Nat)"/>
    <property type="match status" value="1"/>
</dbReference>
<dbReference type="Gene3D" id="3.40.630.30">
    <property type="match status" value="1"/>
</dbReference>
<dbReference type="CDD" id="cd04301">
    <property type="entry name" value="NAT_SF"/>
    <property type="match status" value="1"/>
</dbReference>
<sequence length="234" mass="26122">MNNLLTRQDSATPPITPIPDTIISVDTTSTRGPFNTQPTVLVAMADPSLASDEAFINHLTKLVNEVYTAAEEGIFNSEYRRTNLSELRKLILNSELALAWQTAPVVQTTTAAPPPTDDSLLIGCARIQSVPDQPTHGVFGMLVCDPKFRGAGAGRDLVRFAEHYAKNKLRKTVMQCELLVSTEFTHPFKARMQEWYERMGYKVVRIGDFGKECPHLKPCLVTDVEFRVFEKPLV</sequence>
<feature type="domain" description="N-acetyltransferase" evidence="1">
    <location>
        <begin position="77"/>
        <end position="234"/>
    </location>
</feature>
<name>A0AAE0HUV1_9PEZI</name>
<dbReference type="InterPro" id="IPR016181">
    <property type="entry name" value="Acyl_CoA_acyltransferase"/>
</dbReference>
<gene>
    <name evidence="2" type="ORF">B0H66DRAFT_383734</name>
</gene>
<evidence type="ECO:0000313" key="2">
    <source>
        <dbReference type="EMBL" id="KAK3312974.1"/>
    </source>
</evidence>
<evidence type="ECO:0000313" key="3">
    <source>
        <dbReference type="Proteomes" id="UP001283341"/>
    </source>
</evidence>
<keyword evidence="3" id="KW-1185">Reference proteome</keyword>